<evidence type="ECO:0000313" key="2">
    <source>
        <dbReference type="Proteomes" id="UP001224739"/>
    </source>
</evidence>
<dbReference type="AlphaFoldDB" id="A0AAW7CNT6"/>
<gene>
    <name evidence="1" type="ORF">QSH02_13920</name>
</gene>
<dbReference type="Proteomes" id="UP001224739">
    <property type="component" value="Unassembled WGS sequence"/>
</dbReference>
<dbReference type="NCBIfam" id="TIGR01690">
    <property type="entry name" value="ICE_RAQPRD"/>
    <property type="match status" value="1"/>
</dbReference>
<organism evidence="1 2">
    <name type="scientific">Proteus faecis</name>
    <dbReference type="NCBI Taxonomy" id="2050967"/>
    <lineage>
        <taxon>Bacteria</taxon>
        <taxon>Pseudomonadati</taxon>
        <taxon>Pseudomonadota</taxon>
        <taxon>Gammaproteobacteria</taxon>
        <taxon>Enterobacterales</taxon>
        <taxon>Morganellaceae</taxon>
        <taxon>Proteus</taxon>
    </lineage>
</organism>
<evidence type="ECO:0000313" key="1">
    <source>
        <dbReference type="EMBL" id="MDL5355934.1"/>
    </source>
</evidence>
<dbReference type="InterPro" id="IPR019110">
    <property type="entry name" value="Uncharacterised_RAQPRD"/>
</dbReference>
<dbReference type="EMBL" id="JASVWL010000011">
    <property type="protein sequence ID" value="MDL5355934.1"/>
    <property type="molecule type" value="Genomic_DNA"/>
</dbReference>
<comment type="caution">
    <text evidence="1">The sequence shown here is derived from an EMBL/GenBank/DDBJ whole genome shotgun (WGS) entry which is preliminary data.</text>
</comment>
<name>A0AAW7CNT6_9GAMM</name>
<accession>A0AAW7CNT6</accession>
<proteinExistence type="predicted"/>
<dbReference type="GeneID" id="83613107"/>
<dbReference type="Pfam" id="PF09686">
    <property type="entry name" value="Plasmid_RAQPRD"/>
    <property type="match status" value="1"/>
</dbReference>
<protein>
    <submittedName>
        <fullName evidence="1">RAQPRD family integrative conjugative element protein</fullName>
    </submittedName>
</protein>
<sequence>MRIIQIRTWYLLGILITPLAYASESNELALAIKQLDYLDARLASANVEALKREQPARFYLDYQQIKQDIEVIRQGLKHYLNPSRAQPSALIPFSAQYQQEHHR</sequence>
<reference evidence="1" key="1">
    <citation type="submission" date="2023-06" db="EMBL/GenBank/DDBJ databases">
        <title>Acute promotion of culturable opportunistic pathogens and persistent increase of antibiotic resistance following antibiotic exposure in mouse gut microbiota.</title>
        <authorList>
            <person name="Li L."/>
            <person name="Wang B."/>
            <person name="Sun Y."/>
            <person name="Wang M."/>
            <person name="Xu H."/>
        </authorList>
    </citation>
    <scope>NUCLEOTIDE SEQUENCE</scope>
    <source>
        <strain evidence="1">EPA10_1</strain>
    </source>
</reference>
<dbReference type="RefSeq" id="WP_286039186.1">
    <property type="nucleotide sequence ID" value="NZ_JASVWJ010000007.1"/>
</dbReference>